<dbReference type="Proteomes" id="UP000308001">
    <property type="component" value="Unassembled WGS sequence"/>
</dbReference>
<comment type="caution">
    <text evidence="2">The sequence shown here is derived from an EMBL/GenBank/DDBJ whole genome shotgun (WGS) entry which is preliminary data.</text>
</comment>
<protein>
    <recommendedName>
        <fullName evidence="4">Outer membrane protein beta-barrel domain-containing protein</fullName>
    </recommendedName>
</protein>
<feature type="chain" id="PRO_5024298325" description="Outer membrane protein beta-barrel domain-containing protein" evidence="1">
    <location>
        <begin position="22"/>
        <end position="158"/>
    </location>
</feature>
<gene>
    <name evidence="2" type="ORF">FE246_00345</name>
</gene>
<evidence type="ECO:0000313" key="3">
    <source>
        <dbReference type="Proteomes" id="UP000308001"/>
    </source>
</evidence>
<dbReference type="AlphaFoldDB" id="A0A5R9H1C0"/>
<evidence type="ECO:0000256" key="1">
    <source>
        <dbReference type="SAM" id="SignalP"/>
    </source>
</evidence>
<accession>A0A5R9H1C0</accession>
<organism evidence="2 3">
    <name type="scientific">Aliarcobacter thereius</name>
    <dbReference type="NCBI Taxonomy" id="544718"/>
    <lineage>
        <taxon>Bacteria</taxon>
        <taxon>Pseudomonadati</taxon>
        <taxon>Campylobacterota</taxon>
        <taxon>Epsilonproteobacteria</taxon>
        <taxon>Campylobacterales</taxon>
        <taxon>Arcobacteraceae</taxon>
        <taxon>Aliarcobacter</taxon>
    </lineage>
</organism>
<evidence type="ECO:0000313" key="2">
    <source>
        <dbReference type="EMBL" id="TLS72967.1"/>
    </source>
</evidence>
<sequence>MLNKKILSSIFIFFSLTYANALDTTIFLGFTGAKVDGENYSQITIGQTTKEKLDNDVILGFANSINYGTLNSNSITTYDLDLKLGYQINDELRAYILGTTALQTYDNSTYYGFGYGASVEYKVNRNFALEVLYKEIDMKKSDIKYTYNTSGLAIKLSF</sequence>
<reference evidence="2 3" key="1">
    <citation type="submission" date="2019-05" db="EMBL/GenBank/DDBJ databases">
        <title>Arcobacter cibarius and Arcobacter thereius providing challenges in identification an antibiotic susceptibility and Quinolone resistance.</title>
        <authorList>
            <person name="Busch A."/>
            <person name="Hanel I."/>
            <person name="Hotzel H."/>
            <person name="Tomaso H."/>
        </authorList>
    </citation>
    <scope>NUCLEOTIDE SEQUENCE [LARGE SCALE GENOMIC DNA]</scope>
    <source>
        <strain evidence="2 3">17CS1191_2</strain>
    </source>
</reference>
<dbReference type="EMBL" id="VBUF01000001">
    <property type="protein sequence ID" value="TLS72967.1"/>
    <property type="molecule type" value="Genomic_DNA"/>
</dbReference>
<proteinExistence type="predicted"/>
<dbReference type="InterPro" id="IPR011250">
    <property type="entry name" value="OMP/PagP_B-barrel"/>
</dbReference>
<feature type="signal peptide" evidence="1">
    <location>
        <begin position="1"/>
        <end position="21"/>
    </location>
</feature>
<evidence type="ECO:0008006" key="4">
    <source>
        <dbReference type="Google" id="ProtNLM"/>
    </source>
</evidence>
<dbReference type="SUPFAM" id="SSF56925">
    <property type="entry name" value="OMPA-like"/>
    <property type="match status" value="1"/>
</dbReference>
<name>A0A5R9H1C0_9BACT</name>
<keyword evidence="1" id="KW-0732">Signal</keyword>